<dbReference type="Gene3D" id="1.10.530.10">
    <property type="match status" value="1"/>
</dbReference>
<dbReference type="SUPFAM" id="SSF48435">
    <property type="entry name" value="Bacterial muramidases"/>
    <property type="match status" value="1"/>
</dbReference>
<protein>
    <submittedName>
        <fullName evidence="5">Transglycosylase</fullName>
    </submittedName>
</protein>
<organism evidence="5 6">
    <name type="scientific">Alcaligenes pakistanensis</name>
    <dbReference type="NCBI Taxonomy" id="1482717"/>
    <lineage>
        <taxon>Bacteria</taxon>
        <taxon>Pseudomonadati</taxon>
        <taxon>Pseudomonadota</taxon>
        <taxon>Betaproteobacteria</taxon>
        <taxon>Burkholderiales</taxon>
        <taxon>Alcaligenaceae</taxon>
        <taxon>Alcaligenes</taxon>
    </lineage>
</organism>
<dbReference type="Proteomes" id="UP000608923">
    <property type="component" value="Unassembled WGS sequence"/>
</dbReference>
<dbReference type="InterPro" id="IPR008258">
    <property type="entry name" value="Transglycosylase_SLT_dom_1"/>
</dbReference>
<evidence type="ECO:0000313" key="5">
    <source>
        <dbReference type="EMBL" id="GHC42372.1"/>
    </source>
</evidence>
<dbReference type="Gene3D" id="1.25.20.10">
    <property type="entry name" value="Bacterial muramidases"/>
    <property type="match status" value="1"/>
</dbReference>
<dbReference type="Pfam" id="PF14718">
    <property type="entry name" value="SLT_L"/>
    <property type="match status" value="1"/>
</dbReference>
<reference evidence="6" key="1">
    <citation type="journal article" date="2019" name="Int. J. Syst. Evol. Microbiol.">
        <title>The Global Catalogue of Microorganisms (GCM) 10K type strain sequencing project: providing services to taxonomists for standard genome sequencing and annotation.</title>
        <authorList>
            <consortium name="The Broad Institute Genomics Platform"/>
            <consortium name="The Broad Institute Genome Sequencing Center for Infectious Disease"/>
            <person name="Wu L."/>
            <person name="Ma J."/>
        </authorList>
    </citation>
    <scope>NUCLEOTIDE SEQUENCE [LARGE SCALE GENOMIC DNA]</scope>
    <source>
        <strain evidence="6">KCTC 42083</strain>
    </source>
</reference>
<dbReference type="InterPro" id="IPR008939">
    <property type="entry name" value="Lytic_TGlycosylase_superhlx_U"/>
</dbReference>
<dbReference type="EMBL" id="BMZN01000002">
    <property type="protein sequence ID" value="GHC42372.1"/>
    <property type="molecule type" value="Genomic_DNA"/>
</dbReference>
<dbReference type="InterPro" id="IPR037061">
    <property type="entry name" value="Lytic_TGlycoase_superhlx_L_sf"/>
</dbReference>
<comment type="caution">
    <text evidence="5">The sequence shown here is derived from an EMBL/GenBank/DDBJ whole genome shotgun (WGS) entry which is preliminary data.</text>
</comment>
<dbReference type="SUPFAM" id="SSF53955">
    <property type="entry name" value="Lysozyme-like"/>
    <property type="match status" value="1"/>
</dbReference>
<keyword evidence="6" id="KW-1185">Reference proteome</keyword>
<dbReference type="PANTHER" id="PTHR37423:SF5">
    <property type="entry name" value="SOLUBLE LYTIC MUREIN TRANSGLYCOSYLASE"/>
    <property type="match status" value="1"/>
</dbReference>
<dbReference type="RefSeq" id="WP_229841049.1">
    <property type="nucleotide sequence ID" value="NZ_BMZN01000002.1"/>
</dbReference>
<gene>
    <name evidence="5" type="ORF">GCM10010096_11440</name>
</gene>
<dbReference type="GO" id="GO:0042597">
    <property type="term" value="C:periplasmic space"/>
    <property type="evidence" value="ECO:0007669"/>
    <property type="project" value="InterPro"/>
</dbReference>
<evidence type="ECO:0000256" key="1">
    <source>
        <dbReference type="ARBA" id="ARBA00007734"/>
    </source>
</evidence>
<dbReference type="AlphaFoldDB" id="A0A8H9IJZ8"/>
<evidence type="ECO:0000256" key="2">
    <source>
        <dbReference type="ARBA" id="ARBA00022729"/>
    </source>
</evidence>
<feature type="domain" description="Transglycosylase SLT" evidence="3">
    <location>
        <begin position="542"/>
        <end position="647"/>
    </location>
</feature>
<dbReference type="GO" id="GO:0004553">
    <property type="term" value="F:hydrolase activity, hydrolyzing O-glycosyl compounds"/>
    <property type="evidence" value="ECO:0007669"/>
    <property type="project" value="InterPro"/>
</dbReference>
<dbReference type="Gene3D" id="1.10.1240.20">
    <property type="entry name" value="Lytic transglycosylase, superhelical linker domain"/>
    <property type="match status" value="1"/>
</dbReference>
<comment type="similarity">
    <text evidence="1">Belongs to the transglycosylase Slt family.</text>
</comment>
<dbReference type="InterPro" id="IPR012289">
    <property type="entry name" value="Lytic_TGlycosylase_superhlx_L"/>
</dbReference>
<keyword evidence="2" id="KW-0732">Signal</keyword>
<feature type="domain" description="Lytic transglycosylase superhelical linker" evidence="4">
    <location>
        <begin position="465"/>
        <end position="520"/>
    </location>
</feature>
<accession>A0A8H9IJZ8</accession>
<evidence type="ECO:0000259" key="3">
    <source>
        <dbReference type="Pfam" id="PF01464"/>
    </source>
</evidence>
<evidence type="ECO:0000313" key="6">
    <source>
        <dbReference type="Proteomes" id="UP000608923"/>
    </source>
</evidence>
<dbReference type="Pfam" id="PF01464">
    <property type="entry name" value="SLT"/>
    <property type="match status" value="1"/>
</dbReference>
<sequence>MGDFLKAVTMGINQLKYQKSSAWGMASALPRPSLSALVVFALGLVGCAGSQSPQAQTHSSDPAAVKQAVVLQPAKEAVRRWDRVPAVPPVARQALVDARDAVQAKRWTALDALAPVAADDPVLGSYAQYWRLRRILQDAATPVPDEQVRLFLASNQDEYLENRLKSDWIVAAARTGNYALVRDLSPVHAPTSAVKCAVALAQNVAGQPVDVDDLLASFSPSQACWSALDQLYARKIVSKNQVRDLMRDALENNRAAQARRLAAIIFTAPQMKDYTALMASPQKWLDRNVNNSAVNPELVALALSRLGRGQRDTAAAYIDRSWAGKIPQENLNWVWGQFGLVSALRVENDAATWYRRSGRTAMTDYNNAWQVRAELRQPTIEWKHVSAAIDKMNDAQKAEPVWVYWSGRAHEALGHKDQARAKFQSIVGDLNFYGQLATEELGLTPSLPPQPQPLTPLDMQDARTNAGLLRAVELFKLGWRPEAVPEWNFALRGMNDRQLRAAAEFAREQRIYDRVVNTSLLTKNEIDFSQRFIAPFEGRVTEQAKSINLDPAWVYGLIRQESRFITDARSGVGASGLMQLMPATAKWVAKKIDMHDFSPTRVNEFEVNTVLGTNYLNIVLAQLGGSQVLASAGYNAGPGRPIQWRSRLNSSVEGAIFAETIPFTETRLYVKNVLSNATYYSMMFSGQPQSLKGRLGTISP</sequence>
<dbReference type="CDD" id="cd13401">
    <property type="entry name" value="Slt70-like"/>
    <property type="match status" value="1"/>
</dbReference>
<dbReference type="InterPro" id="IPR023346">
    <property type="entry name" value="Lysozyme-like_dom_sf"/>
</dbReference>
<evidence type="ECO:0000259" key="4">
    <source>
        <dbReference type="Pfam" id="PF14718"/>
    </source>
</evidence>
<name>A0A8H9IJZ8_9BURK</name>
<dbReference type="PANTHER" id="PTHR37423">
    <property type="entry name" value="SOLUBLE LYTIC MUREIN TRANSGLYCOSYLASE-RELATED"/>
    <property type="match status" value="1"/>
</dbReference>
<proteinExistence type="inferred from homology"/>